<dbReference type="InterPro" id="IPR035965">
    <property type="entry name" value="PAS-like_dom_sf"/>
</dbReference>
<dbReference type="Proteomes" id="UP000292136">
    <property type="component" value="Unassembled WGS sequence"/>
</dbReference>
<dbReference type="EMBL" id="SHKM01000002">
    <property type="protein sequence ID" value="RZT76321.1"/>
    <property type="molecule type" value="Genomic_DNA"/>
</dbReference>
<evidence type="ECO:0000313" key="3">
    <source>
        <dbReference type="Proteomes" id="UP000292136"/>
    </source>
</evidence>
<dbReference type="CDD" id="cd00077">
    <property type="entry name" value="HDc"/>
    <property type="match status" value="1"/>
</dbReference>
<evidence type="ECO:0000259" key="1">
    <source>
        <dbReference type="PROSITE" id="PS51832"/>
    </source>
</evidence>
<protein>
    <submittedName>
        <fullName evidence="2">PAS domain-containing protein</fullName>
    </submittedName>
</protein>
<dbReference type="InterPro" id="IPR037522">
    <property type="entry name" value="HD_GYP_dom"/>
</dbReference>
<feature type="domain" description="HD-GYP" evidence="1">
    <location>
        <begin position="170"/>
        <end position="359"/>
    </location>
</feature>
<dbReference type="InterPro" id="IPR003607">
    <property type="entry name" value="HD/PDEase_dom"/>
</dbReference>
<dbReference type="Pfam" id="PF13487">
    <property type="entry name" value="HD_5"/>
    <property type="match status" value="1"/>
</dbReference>
<dbReference type="SMART" id="SM00471">
    <property type="entry name" value="HDc"/>
    <property type="match status" value="1"/>
</dbReference>
<dbReference type="Gene3D" id="3.30.450.20">
    <property type="entry name" value="PAS domain"/>
    <property type="match status" value="1"/>
</dbReference>
<dbReference type="SUPFAM" id="SSF55785">
    <property type="entry name" value="PYP-like sensor domain (PAS domain)"/>
    <property type="match status" value="1"/>
</dbReference>
<dbReference type="Gene3D" id="1.10.3210.10">
    <property type="entry name" value="Hypothetical protein af1432"/>
    <property type="match status" value="1"/>
</dbReference>
<dbReference type="PROSITE" id="PS51832">
    <property type="entry name" value="HD_GYP"/>
    <property type="match status" value="1"/>
</dbReference>
<accession>A0ABY0IQE1</accession>
<keyword evidence="3" id="KW-1185">Reference proteome</keyword>
<dbReference type="InterPro" id="IPR013656">
    <property type="entry name" value="PAS_4"/>
</dbReference>
<name>A0ABY0IQE1_9RHOO</name>
<sequence length="359" mass="39131">MTLCEPLPSLGAPVARPPFEEAGARFRPIMDAMTAHIALLDGAGTIVAVNEAWKRFADSNCGRSPGYGLGLNYLQLLDGMQGCQPCARCSAEEMELARRIAGGIRAVLKGRSPKFQIEYPCHSPTERRWFLLTVSPFPDDGGPIRAVVAHEDLTPLRAAQEAALHHSAQLAASFSRTVDAIALAIEKRDAYTAGHQNQVATLCEAIARRLELDEEQRQGLQLGARIHDIGKISVPLDILGKPGKLSPPELEIIRYHPQVGYEILCGIDFPWPIADMVHQHHERVDGSGYPQGLAGEDICLEARIIAVADVFDAIISHRPYRAARSREEGLRELALGRGSRFDARVVDALLAHLAEVEGA</sequence>
<dbReference type="Pfam" id="PF08448">
    <property type="entry name" value="PAS_4"/>
    <property type="match status" value="1"/>
</dbReference>
<proteinExistence type="predicted"/>
<comment type="caution">
    <text evidence="2">The sequence shown here is derived from an EMBL/GenBank/DDBJ whole genome shotgun (WGS) entry which is preliminary data.</text>
</comment>
<evidence type="ECO:0000313" key="2">
    <source>
        <dbReference type="EMBL" id="RZT76321.1"/>
    </source>
</evidence>
<organism evidence="2 3">
    <name type="scientific">Azospira oryzae</name>
    <dbReference type="NCBI Taxonomy" id="146939"/>
    <lineage>
        <taxon>Bacteria</taxon>
        <taxon>Pseudomonadati</taxon>
        <taxon>Pseudomonadota</taxon>
        <taxon>Betaproteobacteria</taxon>
        <taxon>Rhodocyclales</taxon>
        <taxon>Rhodocyclaceae</taxon>
        <taxon>Azospira</taxon>
    </lineage>
</organism>
<gene>
    <name evidence="2" type="ORF">EV678_2196</name>
</gene>
<dbReference type="PANTHER" id="PTHR45228">
    <property type="entry name" value="CYCLIC DI-GMP PHOSPHODIESTERASE TM_0186-RELATED"/>
    <property type="match status" value="1"/>
</dbReference>
<reference evidence="2 3" key="1">
    <citation type="submission" date="2019-02" db="EMBL/GenBank/DDBJ databases">
        <title>Genomic Encyclopedia of Type Strains, Phase IV (KMG-IV): sequencing the most valuable type-strain genomes for metagenomic binning, comparative biology and taxonomic classification.</title>
        <authorList>
            <person name="Goeker M."/>
        </authorList>
    </citation>
    <scope>NUCLEOTIDE SEQUENCE [LARGE SCALE GENOMIC DNA]</scope>
    <source>
        <strain evidence="2 3">DSM 21223</strain>
    </source>
</reference>
<dbReference type="InterPro" id="IPR052020">
    <property type="entry name" value="Cyclic_di-GMP/3'3'-cGAMP_PDE"/>
</dbReference>
<dbReference type="SUPFAM" id="SSF109604">
    <property type="entry name" value="HD-domain/PDEase-like"/>
    <property type="match status" value="1"/>
</dbReference>